<dbReference type="AlphaFoldDB" id="A0AAN8IFC7"/>
<protein>
    <submittedName>
        <fullName evidence="2">Uncharacterized protein</fullName>
    </submittedName>
</protein>
<accession>A0AAN8IFC7</accession>
<organism evidence="2 3">
    <name type="scientific">Trichostrongylus colubriformis</name>
    <name type="common">Black scour worm</name>
    <dbReference type="NCBI Taxonomy" id="6319"/>
    <lineage>
        <taxon>Eukaryota</taxon>
        <taxon>Metazoa</taxon>
        <taxon>Ecdysozoa</taxon>
        <taxon>Nematoda</taxon>
        <taxon>Chromadorea</taxon>
        <taxon>Rhabditida</taxon>
        <taxon>Rhabditina</taxon>
        <taxon>Rhabditomorpha</taxon>
        <taxon>Strongyloidea</taxon>
        <taxon>Trichostrongylidae</taxon>
        <taxon>Trichostrongylus</taxon>
    </lineage>
</organism>
<feature type="region of interest" description="Disordered" evidence="1">
    <location>
        <begin position="21"/>
        <end position="54"/>
    </location>
</feature>
<name>A0AAN8IFC7_TRICO</name>
<feature type="non-terminal residue" evidence="2">
    <location>
        <position position="1"/>
    </location>
</feature>
<evidence type="ECO:0000313" key="2">
    <source>
        <dbReference type="EMBL" id="KAK5967668.1"/>
    </source>
</evidence>
<feature type="region of interest" description="Disordered" evidence="1">
    <location>
        <begin position="103"/>
        <end position="122"/>
    </location>
</feature>
<sequence>SAPSPHSRFIDGLRRRTRLRSLNVPSHGHESLDSDLGFPPICSPPPPSDDIASSTQLESCGARFRRRTLSDAAQTGMNYNGSTKRQSGVLVIFPHSPSCHGDSLHGHSTPASVNKRHSSYGSNASKSFEGISRYFYLPTSFFVL</sequence>
<dbReference type="Proteomes" id="UP001331761">
    <property type="component" value="Unassembled WGS sequence"/>
</dbReference>
<dbReference type="EMBL" id="WIXE01022228">
    <property type="protein sequence ID" value="KAK5967668.1"/>
    <property type="molecule type" value="Genomic_DNA"/>
</dbReference>
<evidence type="ECO:0000256" key="1">
    <source>
        <dbReference type="SAM" id="MobiDB-lite"/>
    </source>
</evidence>
<proteinExistence type="predicted"/>
<comment type="caution">
    <text evidence="2">The sequence shown here is derived from an EMBL/GenBank/DDBJ whole genome shotgun (WGS) entry which is preliminary data.</text>
</comment>
<reference evidence="2 3" key="1">
    <citation type="submission" date="2019-10" db="EMBL/GenBank/DDBJ databases">
        <title>Assembly and Annotation for the nematode Trichostrongylus colubriformis.</title>
        <authorList>
            <person name="Martin J."/>
        </authorList>
    </citation>
    <scope>NUCLEOTIDE SEQUENCE [LARGE SCALE GENOMIC DNA]</scope>
    <source>
        <strain evidence="2">G859</strain>
        <tissue evidence="2">Whole worm</tissue>
    </source>
</reference>
<gene>
    <name evidence="2" type="ORF">GCK32_020773</name>
</gene>
<keyword evidence="3" id="KW-1185">Reference proteome</keyword>
<evidence type="ECO:0000313" key="3">
    <source>
        <dbReference type="Proteomes" id="UP001331761"/>
    </source>
</evidence>